<gene>
    <name evidence="1" type="ORF">GCM10011328_07390</name>
</gene>
<name>A0ABQ1G0N7_9GAMM</name>
<dbReference type="EMBL" id="BMFZ01000002">
    <property type="protein sequence ID" value="GGA35159.1"/>
    <property type="molecule type" value="Genomic_DNA"/>
</dbReference>
<reference evidence="2" key="1">
    <citation type="journal article" date="2019" name="Int. J. Syst. Evol. Microbiol.">
        <title>The Global Catalogue of Microorganisms (GCM) 10K type strain sequencing project: providing services to taxonomists for standard genome sequencing and annotation.</title>
        <authorList>
            <consortium name="The Broad Institute Genomics Platform"/>
            <consortium name="The Broad Institute Genome Sequencing Center for Infectious Disease"/>
            <person name="Wu L."/>
            <person name="Ma J."/>
        </authorList>
    </citation>
    <scope>NUCLEOTIDE SEQUENCE [LARGE SCALE GENOMIC DNA]</scope>
    <source>
        <strain evidence="2">CGMCC 1.12806</strain>
    </source>
</reference>
<keyword evidence="2" id="KW-1185">Reference proteome</keyword>
<dbReference type="Proteomes" id="UP000627464">
    <property type="component" value="Unassembled WGS sequence"/>
</dbReference>
<accession>A0ABQ1G0N7</accession>
<evidence type="ECO:0000313" key="2">
    <source>
        <dbReference type="Proteomes" id="UP000627464"/>
    </source>
</evidence>
<sequence>MLMWRLSLGVLFVFGVICAFGTTFPFFDPGYSEMVKGKYWETECTLLEENVDNGFFSNDTNRLNCGGVIMNVETTDYNKAINVYVVFTTVS</sequence>
<organism evidence="1 2">
    <name type="scientific">Hafnia psychrotolerans</name>
    <dbReference type="NCBI Taxonomy" id="1477018"/>
    <lineage>
        <taxon>Bacteria</taxon>
        <taxon>Pseudomonadati</taxon>
        <taxon>Pseudomonadota</taxon>
        <taxon>Gammaproteobacteria</taxon>
        <taxon>Enterobacterales</taxon>
        <taxon>Hafniaceae</taxon>
        <taxon>Hafnia</taxon>
    </lineage>
</organism>
<proteinExistence type="predicted"/>
<protein>
    <submittedName>
        <fullName evidence="1">Uncharacterized protein</fullName>
    </submittedName>
</protein>
<evidence type="ECO:0000313" key="1">
    <source>
        <dbReference type="EMBL" id="GGA35159.1"/>
    </source>
</evidence>
<comment type="caution">
    <text evidence="1">The sequence shown here is derived from an EMBL/GenBank/DDBJ whole genome shotgun (WGS) entry which is preliminary data.</text>
</comment>